<dbReference type="GO" id="GO:0031145">
    <property type="term" value="P:anaphase-promoting complex-dependent catabolic process"/>
    <property type="evidence" value="ECO:0007669"/>
    <property type="project" value="InterPro"/>
</dbReference>
<dbReference type="Pfam" id="PF03256">
    <property type="entry name" value="ANAPC10"/>
    <property type="match status" value="1"/>
</dbReference>
<accession>A0A1D3TES9</accession>
<reference evidence="8 9" key="1">
    <citation type="submission" date="2016-06" db="EMBL/GenBank/DDBJ databases">
        <authorList>
            <consortium name="Pathogen Informatics"/>
        </authorList>
    </citation>
    <scope>NUCLEOTIDE SEQUENCE [LARGE SCALE GENOMIC DNA]</scope>
</reference>
<evidence type="ECO:0000256" key="4">
    <source>
        <dbReference type="ARBA" id="ARBA00022786"/>
    </source>
</evidence>
<evidence type="ECO:0000256" key="2">
    <source>
        <dbReference type="ARBA" id="ARBA00022618"/>
    </source>
</evidence>
<evidence type="ECO:0000259" key="7">
    <source>
        <dbReference type="PROSITE" id="PS51284"/>
    </source>
</evidence>
<dbReference type="GO" id="GO:0005680">
    <property type="term" value="C:anaphase-promoting complex"/>
    <property type="evidence" value="ECO:0007669"/>
    <property type="project" value="InterPro"/>
</dbReference>
<dbReference type="SUPFAM" id="SSF49785">
    <property type="entry name" value="Galactose-binding domain-like"/>
    <property type="match status" value="1"/>
</dbReference>
<keyword evidence="9" id="KW-1185">Reference proteome</keyword>
<feature type="region of interest" description="Disordered" evidence="6">
    <location>
        <begin position="19"/>
        <end position="69"/>
    </location>
</feature>
<dbReference type="InterPro" id="IPR004939">
    <property type="entry name" value="APC_su10/DOC_dom"/>
</dbReference>
<organism evidence="8 9">
    <name type="scientific">Plasmodium malariae</name>
    <dbReference type="NCBI Taxonomy" id="5858"/>
    <lineage>
        <taxon>Eukaryota</taxon>
        <taxon>Sar</taxon>
        <taxon>Alveolata</taxon>
        <taxon>Apicomplexa</taxon>
        <taxon>Aconoidasida</taxon>
        <taxon>Haemosporida</taxon>
        <taxon>Plasmodiidae</taxon>
        <taxon>Plasmodium</taxon>
        <taxon>Plasmodium (Plasmodium)</taxon>
    </lineage>
</organism>
<dbReference type="InterPro" id="IPR016901">
    <property type="entry name" value="APC10/Doc1"/>
</dbReference>
<feature type="compositionally biased region" description="Basic and acidic residues" evidence="6">
    <location>
        <begin position="19"/>
        <end position="29"/>
    </location>
</feature>
<keyword evidence="4" id="KW-0833">Ubl conjugation pathway</keyword>
<dbReference type="AlphaFoldDB" id="A0A1D3TES9"/>
<protein>
    <submittedName>
        <fullName evidence="8">Anaphase-promoting complex subunit 10, putative</fullName>
    </submittedName>
</protein>
<keyword evidence="3" id="KW-0498">Mitosis</keyword>
<evidence type="ECO:0000256" key="3">
    <source>
        <dbReference type="ARBA" id="ARBA00022776"/>
    </source>
</evidence>
<comment type="similarity">
    <text evidence="1">Belongs to the APC10 family.</text>
</comment>
<dbReference type="Gene3D" id="2.60.120.260">
    <property type="entry name" value="Galactose-binding domain-like"/>
    <property type="match status" value="1"/>
</dbReference>
<dbReference type="CDD" id="cd08366">
    <property type="entry name" value="APC10"/>
    <property type="match status" value="1"/>
</dbReference>
<dbReference type="Proteomes" id="UP000219813">
    <property type="component" value="Chromosome 14"/>
</dbReference>
<dbReference type="KEGG" id="pmal:PMUG01_14052400"/>
<keyword evidence="2" id="KW-0132">Cell division</keyword>
<evidence type="ECO:0000313" key="8">
    <source>
        <dbReference type="EMBL" id="SCP03465.1"/>
    </source>
</evidence>
<dbReference type="PROSITE" id="PS51284">
    <property type="entry name" value="DOC"/>
    <property type="match status" value="1"/>
</dbReference>
<dbReference type="GeneID" id="39871835"/>
<feature type="domain" description="DOC" evidence="7">
    <location>
        <begin position="154"/>
        <end position="347"/>
    </location>
</feature>
<dbReference type="PANTHER" id="PTHR12936">
    <property type="entry name" value="ANAPHASE-PROMOTING COMPLEX 10"/>
    <property type="match status" value="1"/>
</dbReference>
<dbReference type="FunFam" id="2.60.120.260:FF:000132">
    <property type="entry name" value="Anaphase promoting complex subunit 10"/>
    <property type="match status" value="1"/>
</dbReference>
<evidence type="ECO:0000256" key="1">
    <source>
        <dbReference type="ARBA" id="ARBA00006762"/>
    </source>
</evidence>
<dbReference type="RefSeq" id="XP_028864418.1">
    <property type="nucleotide sequence ID" value="XM_029008094.1"/>
</dbReference>
<proteinExistence type="inferred from homology"/>
<evidence type="ECO:0000313" key="9">
    <source>
        <dbReference type="Proteomes" id="UP000219813"/>
    </source>
</evidence>
<dbReference type="GO" id="GO:0051301">
    <property type="term" value="P:cell division"/>
    <property type="evidence" value="ECO:0007669"/>
    <property type="project" value="UniProtKB-KW"/>
</dbReference>
<evidence type="ECO:0000256" key="5">
    <source>
        <dbReference type="ARBA" id="ARBA00023306"/>
    </source>
</evidence>
<dbReference type="GO" id="GO:0070979">
    <property type="term" value="P:protein K11-linked ubiquitination"/>
    <property type="evidence" value="ECO:0007669"/>
    <property type="project" value="TreeGrafter"/>
</dbReference>
<dbReference type="SMART" id="SM01337">
    <property type="entry name" value="APC10"/>
    <property type="match status" value="1"/>
</dbReference>
<keyword evidence="5" id="KW-0131">Cell cycle</keyword>
<dbReference type="VEuPathDB" id="PlasmoDB:PmUG01_14052400"/>
<evidence type="ECO:0000256" key="6">
    <source>
        <dbReference type="SAM" id="MobiDB-lite"/>
    </source>
</evidence>
<sequence>MRKSQEVNYVGHFVQCHEYNNRRGGKDNNEGDENYEVSSNSEGDENYEVSSNSEGDENYEVRSSVQGKENDRVRLRSKYDFFVKGKGQIPNDKESNFCYDHVKKNCSYDENDEDYDISDSMENTAIKNKKNNFLSNIICELNMSLKNDIVCAKDLGENIKMVKNNLPKIKVGKKYVEVGRLGIWKLSSSKYKSDMKNLKDNNANTYWQSSSLGPHTITIQFIKLTKISKICLLFNYSLDESYTPYEITINVGSDENHLEFLCSTFCDVNKYPFNDPFWFIIDLKKFHFFSYLYNFNQKVLKKTDFIYCHCLQICILSSQHYGKDTRIRQIKVFSPNYTFYKYDKMLT</sequence>
<dbReference type="InterPro" id="IPR008979">
    <property type="entry name" value="Galactose-bd-like_sf"/>
</dbReference>
<dbReference type="EMBL" id="LT594635">
    <property type="protein sequence ID" value="SCP03465.1"/>
    <property type="molecule type" value="Genomic_DNA"/>
</dbReference>
<gene>
    <name evidence="8" type="primary">APC10</name>
    <name evidence="8" type="ORF">PMUG01_14052400</name>
</gene>
<dbReference type="PANTHER" id="PTHR12936:SF0">
    <property type="entry name" value="ANAPHASE-PROMOTING COMPLEX SUBUNIT 10"/>
    <property type="match status" value="1"/>
</dbReference>
<name>A0A1D3TES9_PLAMA</name>
<dbReference type="OrthoDB" id="24948at2759"/>